<keyword evidence="4" id="KW-0904">Protein phosphatase</keyword>
<dbReference type="GO" id="GO:0007165">
    <property type="term" value="P:signal transduction"/>
    <property type="evidence" value="ECO:0007669"/>
    <property type="project" value="TreeGrafter"/>
</dbReference>
<dbReference type="GO" id="GO:0030054">
    <property type="term" value="C:cell junction"/>
    <property type="evidence" value="ECO:0007669"/>
    <property type="project" value="TreeGrafter"/>
</dbReference>
<dbReference type="InterPro" id="IPR003595">
    <property type="entry name" value="Tyr_Pase_cat"/>
</dbReference>
<feature type="transmembrane region" description="Helical" evidence="7">
    <location>
        <begin position="147"/>
        <end position="168"/>
    </location>
</feature>
<dbReference type="InterPro" id="IPR000387">
    <property type="entry name" value="Tyr_Pase_dom"/>
</dbReference>
<dbReference type="Gene3D" id="3.90.190.10">
    <property type="entry name" value="Protein tyrosine phosphatase superfamily"/>
    <property type="match status" value="1"/>
</dbReference>
<evidence type="ECO:0000259" key="9">
    <source>
        <dbReference type="PROSITE" id="PS50056"/>
    </source>
</evidence>
<dbReference type="EMBL" id="JAQQBS010000001">
    <property type="protein sequence ID" value="KAK0176223.1"/>
    <property type="molecule type" value="Genomic_DNA"/>
</dbReference>
<evidence type="ECO:0000256" key="1">
    <source>
        <dbReference type="ARBA" id="ARBA00013064"/>
    </source>
</evidence>
<dbReference type="GO" id="GO:0019901">
    <property type="term" value="F:protein kinase binding"/>
    <property type="evidence" value="ECO:0007669"/>
    <property type="project" value="TreeGrafter"/>
</dbReference>
<dbReference type="AlphaFoldDB" id="A0AA39FV00"/>
<feature type="binding site" evidence="6">
    <location>
        <position position="482"/>
    </location>
    <ligand>
        <name>substrate</name>
    </ligand>
</feature>
<accession>A0AA39FV00</accession>
<dbReference type="PRINTS" id="PR00700">
    <property type="entry name" value="PRTYPHPHTASE"/>
</dbReference>
<keyword evidence="7" id="KW-0472">Membrane</keyword>
<evidence type="ECO:0000313" key="10">
    <source>
        <dbReference type="EMBL" id="KAK0176223.1"/>
    </source>
</evidence>
<keyword evidence="11" id="KW-1185">Reference proteome</keyword>
<evidence type="ECO:0000256" key="3">
    <source>
        <dbReference type="ARBA" id="ARBA00022801"/>
    </source>
</evidence>
<evidence type="ECO:0000256" key="6">
    <source>
        <dbReference type="PIRSR" id="PIRSR608356-51"/>
    </source>
</evidence>
<feature type="binding site" evidence="6">
    <location>
        <position position="554"/>
    </location>
    <ligand>
        <name>substrate</name>
    </ligand>
</feature>
<feature type="domain" description="Tyrosine-protein phosphatase" evidence="8">
    <location>
        <begin position="344"/>
        <end position="569"/>
    </location>
</feature>
<dbReference type="PROSITE" id="PS50056">
    <property type="entry name" value="TYR_PHOSPHATASE_2"/>
    <property type="match status" value="1"/>
</dbReference>
<feature type="active site" description="Phosphocysteine intermediate" evidence="5">
    <location>
        <position position="510"/>
    </location>
</feature>
<proteinExistence type="predicted"/>
<keyword evidence="7" id="KW-1133">Transmembrane helix</keyword>
<evidence type="ECO:0000256" key="4">
    <source>
        <dbReference type="ARBA" id="ARBA00022912"/>
    </source>
</evidence>
<dbReference type="InterPro" id="IPR008356">
    <property type="entry name" value="Tyr_Pase_KIM-con"/>
</dbReference>
<organism evidence="10 11">
    <name type="scientific">Microctonus aethiopoides</name>
    <dbReference type="NCBI Taxonomy" id="144406"/>
    <lineage>
        <taxon>Eukaryota</taxon>
        <taxon>Metazoa</taxon>
        <taxon>Ecdysozoa</taxon>
        <taxon>Arthropoda</taxon>
        <taxon>Hexapoda</taxon>
        <taxon>Insecta</taxon>
        <taxon>Pterygota</taxon>
        <taxon>Neoptera</taxon>
        <taxon>Endopterygota</taxon>
        <taxon>Hymenoptera</taxon>
        <taxon>Apocrita</taxon>
        <taxon>Ichneumonoidea</taxon>
        <taxon>Braconidae</taxon>
        <taxon>Euphorinae</taxon>
        <taxon>Microctonus</taxon>
    </lineage>
</organism>
<dbReference type="GO" id="GO:0005886">
    <property type="term" value="C:plasma membrane"/>
    <property type="evidence" value="ECO:0007669"/>
    <property type="project" value="TreeGrafter"/>
</dbReference>
<dbReference type="GO" id="GO:0009653">
    <property type="term" value="P:anatomical structure morphogenesis"/>
    <property type="evidence" value="ECO:0007669"/>
    <property type="project" value="UniProtKB-ARBA"/>
</dbReference>
<evidence type="ECO:0000259" key="8">
    <source>
        <dbReference type="PROSITE" id="PS50055"/>
    </source>
</evidence>
<dbReference type="Pfam" id="PF00102">
    <property type="entry name" value="Y_phosphatase"/>
    <property type="match status" value="1"/>
</dbReference>
<dbReference type="PRINTS" id="PR01778">
    <property type="entry name" value="KIMPTPASE"/>
</dbReference>
<dbReference type="SMART" id="SM00404">
    <property type="entry name" value="PTPc_motif"/>
    <property type="match status" value="1"/>
</dbReference>
<keyword evidence="7" id="KW-0812">Transmembrane</keyword>
<evidence type="ECO:0000256" key="7">
    <source>
        <dbReference type="SAM" id="Phobius"/>
    </source>
</evidence>
<evidence type="ECO:0000256" key="5">
    <source>
        <dbReference type="PIRSR" id="PIRSR608356-50"/>
    </source>
</evidence>
<dbReference type="InterPro" id="IPR016130">
    <property type="entry name" value="Tyr_Pase_AS"/>
</dbReference>
<name>A0AA39FV00_9HYME</name>
<reference evidence="10" key="2">
    <citation type="submission" date="2023-03" db="EMBL/GenBank/DDBJ databases">
        <authorList>
            <person name="Inwood S.N."/>
            <person name="Skelly J.G."/>
            <person name="Guhlin J."/>
            <person name="Harrop T.W.R."/>
            <person name="Goldson S.G."/>
            <person name="Dearden P.K."/>
        </authorList>
    </citation>
    <scope>NUCLEOTIDE SEQUENCE</scope>
    <source>
        <strain evidence="10">Irish</strain>
        <tissue evidence="10">Whole body</tissue>
    </source>
</reference>
<dbReference type="GO" id="GO:0048666">
    <property type="term" value="P:neuron development"/>
    <property type="evidence" value="ECO:0007669"/>
    <property type="project" value="UniProtKB-ARBA"/>
</dbReference>
<evidence type="ECO:0000256" key="2">
    <source>
        <dbReference type="ARBA" id="ARBA00022553"/>
    </source>
</evidence>
<dbReference type="InterPro" id="IPR029021">
    <property type="entry name" value="Prot-tyrosine_phosphatase-like"/>
</dbReference>
<dbReference type="PROSITE" id="PS00383">
    <property type="entry name" value="TYR_PHOSPHATASE_1"/>
    <property type="match status" value="1"/>
</dbReference>
<sequence>MANVVVILLHLCGILQRFSPIIVLLIQLLLFSLNISTVKGNTGAVLSQRYVNNFDHYGTINDDNEVNSLERIYLITEERWQADTVLPVSLLPITEGMSARSHHRIRQSASGLDDAGMELQATQLGSRAGQEVSSTATVSWIDWKVPFPIIICLFAGAIIFTSLFLLWLRKQMSSEKKSGDGDRRGLVEEGAVGVTKDNKINMTKGQEQKESLIEAQWVHQSFAKMPKHAIRTSESTSGLPEVMSMSMPERRIEPIRIKAKGLLERRGSSASLTIELAPAPDSPPHIVTPTRECTAEEFLLSAGNVLSRGQLRKVIRDPISLHKEFWEVPLNVPEKFDIFGAGIKNRYSGVLPNAQSRVVLMGIDDPIGSYINANYIKGYDGEENRYIATQGPLSNTVTDFWRMVWMEKVSAVVMMTRLQESSKTKCDVYFPLEINDRIQSGSFTILVGSIVNRDGFTIRDIELINGGERRRITHYWYDSWPDHAVPQAADSLVSLAAEINTLPGPVVVHCSAGIGRTGCFIAIATGMTQLSRDGNVDVLGILCQMRYDRGGMIQTAEQYEFVHKALCLFEQALDGKTPTSGD</sequence>
<comment type="caution">
    <text evidence="10">The sequence shown here is derived from an EMBL/GenBank/DDBJ whole genome shotgun (WGS) entry which is preliminary data.</text>
</comment>
<protein>
    <recommendedName>
        <fullName evidence="1">protein-tyrosine-phosphatase</fullName>
        <ecNumber evidence="1">3.1.3.48</ecNumber>
    </recommendedName>
</protein>
<dbReference type="PANTHER" id="PTHR46198">
    <property type="entry name" value="PROTEIN-TYROSINE-PHOSPHATASE"/>
    <property type="match status" value="1"/>
</dbReference>
<reference evidence="10" key="1">
    <citation type="journal article" date="2023" name="bioRxiv">
        <title>Scaffold-level genome assemblies of two parasitoid biocontrol wasps reveal the parthenogenesis mechanism and an associated novel virus.</title>
        <authorList>
            <person name="Inwood S."/>
            <person name="Skelly J."/>
            <person name="Guhlin J."/>
            <person name="Harrop T."/>
            <person name="Goldson S."/>
            <person name="Dearden P."/>
        </authorList>
    </citation>
    <scope>NUCLEOTIDE SEQUENCE</scope>
    <source>
        <strain evidence="10">Irish</strain>
        <tissue evidence="10">Whole body</tissue>
    </source>
</reference>
<feature type="binding site" evidence="6">
    <location>
        <begin position="510"/>
        <end position="516"/>
    </location>
    <ligand>
        <name>substrate</name>
    </ligand>
</feature>
<keyword evidence="2" id="KW-0597">Phosphoprotein</keyword>
<dbReference type="Proteomes" id="UP001168990">
    <property type="component" value="Unassembled WGS sequence"/>
</dbReference>
<dbReference type="SUPFAM" id="SSF52799">
    <property type="entry name" value="(Phosphotyrosine protein) phosphatases II"/>
    <property type="match status" value="1"/>
</dbReference>
<dbReference type="SMART" id="SM00194">
    <property type="entry name" value="PTPc"/>
    <property type="match status" value="1"/>
</dbReference>
<dbReference type="EC" id="3.1.3.48" evidence="1"/>
<dbReference type="CDD" id="cd14547">
    <property type="entry name" value="PTPc-KIM"/>
    <property type="match status" value="1"/>
</dbReference>
<dbReference type="GO" id="GO:0004725">
    <property type="term" value="F:protein tyrosine phosphatase activity"/>
    <property type="evidence" value="ECO:0007669"/>
    <property type="project" value="UniProtKB-EC"/>
</dbReference>
<evidence type="ECO:0000313" key="11">
    <source>
        <dbReference type="Proteomes" id="UP001168990"/>
    </source>
</evidence>
<feature type="domain" description="Tyrosine specific protein phosphatases" evidence="9">
    <location>
        <begin position="490"/>
        <end position="560"/>
    </location>
</feature>
<dbReference type="GO" id="GO:0005829">
    <property type="term" value="C:cytosol"/>
    <property type="evidence" value="ECO:0007669"/>
    <property type="project" value="TreeGrafter"/>
</dbReference>
<dbReference type="InterPro" id="IPR000242">
    <property type="entry name" value="PTP_cat"/>
</dbReference>
<dbReference type="PROSITE" id="PS50055">
    <property type="entry name" value="TYR_PHOSPHATASE_PTP"/>
    <property type="match status" value="1"/>
</dbReference>
<gene>
    <name evidence="10" type="ORF">PV328_000378</name>
</gene>
<keyword evidence="3" id="KW-0378">Hydrolase</keyword>
<dbReference type="PANTHER" id="PTHR46198:SF4">
    <property type="entry name" value="PROTEIN-TYROSINE-PHOSPHATASE"/>
    <property type="match status" value="1"/>
</dbReference>